<dbReference type="InterPro" id="IPR001343">
    <property type="entry name" value="Hemolysn_Ca-bd"/>
</dbReference>
<dbReference type="InterPro" id="IPR051923">
    <property type="entry name" value="Glycosyl_Hydrolase_39"/>
</dbReference>
<feature type="domain" description="BPP" evidence="2">
    <location>
        <begin position="355"/>
        <end position="662"/>
    </location>
</feature>
<dbReference type="Pfam" id="PF00353">
    <property type="entry name" value="HemolysinCabind"/>
    <property type="match status" value="1"/>
</dbReference>
<dbReference type="GO" id="GO:0005509">
    <property type="term" value="F:calcium ion binding"/>
    <property type="evidence" value="ECO:0007669"/>
    <property type="project" value="InterPro"/>
</dbReference>
<dbReference type="GO" id="GO:0005975">
    <property type="term" value="P:carbohydrate metabolic process"/>
    <property type="evidence" value="ECO:0007669"/>
    <property type="project" value="InterPro"/>
</dbReference>
<evidence type="ECO:0000256" key="1">
    <source>
        <dbReference type="SAM" id="MobiDB-lite"/>
    </source>
</evidence>
<dbReference type="Gene3D" id="2.120.10.30">
    <property type="entry name" value="TolB, C-terminal domain"/>
    <property type="match status" value="1"/>
</dbReference>
<organism evidence="3 4">
    <name type="scientific">Microvirga aerilata</name>
    <dbReference type="NCBI Taxonomy" id="670292"/>
    <lineage>
        <taxon>Bacteria</taxon>
        <taxon>Pseudomonadati</taxon>
        <taxon>Pseudomonadota</taxon>
        <taxon>Alphaproteobacteria</taxon>
        <taxon>Hyphomicrobiales</taxon>
        <taxon>Methylobacteriaceae</taxon>
        <taxon>Microvirga</taxon>
    </lineage>
</organism>
<protein>
    <submittedName>
        <fullName evidence="3">Phytase</fullName>
    </submittedName>
</protein>
<dbReference type="InterPro" id="IPR024655">
    <property type="entry name" value="Asl1_glyco_hydro_catalytic"/>
</dbReference>
<dbReference type="GO" id="GO:0016158">
    <property type="term" value="F:inositol hexakisphosphate 3-phosphatase activity"/>
    <property type="evidence" value="ECO:0007669"/>
    <property type="project" value="InterPro"/>
</dbReference>
<comment type="caution">
    <text evidence="3">The sequence shown here is derived from an EMBL/GenBank/DDBJ whole genome shotgun (WGS) entry which is preliminary data.</text>
</comment>
<dbReference type="RefSeq" id="WP_202063616.1">
    <property type="nucleotide sequence ID" value="NZ_JAEQMY010000050.1"/>
</dbReference>
<dbReference type="SUPFAM" id="SSF51120">
    <property type="entry name" value="beta-Roll"/>
    <property type="match status" value="1"/>
</dbReference>
<dbReference type="AlphaFoldDB" id="A0A937CYC4"/>
<reference evidence="3" key="1">
    <citation type="submission" date="2021-01" db="EMBL/GenBank/DDBJ databases">
        <title>Microvirga sp.</title>
        <authorList>
            <person name="Kim M.K."/>
        </authorList>
    </citation>
    <scope>NUCLEOTIDE SEQUENCE</scope>
    <source>
        <strain evidence="3">5420S-16</strain>
    </source>
</reference>
<feature type="compositionally biased region" description="Low complexity" evidence="1">
    <location>
        <begin position="684"/>
        <end position="696"/>
    </location>
</feature>
<dbReference type="InterPro" id="IPR011042">
    <property type="entry name" value="6-blade_b-propeller_TolB-like"/>
</dbReference>
<dbReference type="GO" id="GO:0004553">
    <property type="term" value="F:hydrolase activity, hydrolyzing O-glycosyl compounds"/>
    <property type="evidence" value="ECO:0007669"/>
    <property type="project" value="InterPro"/>
</dbReference>
<dbReference type="Gene3D" id="3.20.20.80">
    <property type="entry name" value="Glycosidases"/>
    <property type="match status" value="1"/>
</dbReference>
<proteinExistence type="predicted"/>
<dbReference type="InterPro" id="IPR011049">
    <property type="entry name" value="Serralysin-like_metalloprot_C"/>
</dbReference>
<evidence type="ECO:0000313" key="4">
    <source>
        <dbReference type="Proteomes" id="UP000605848"/>
    </source>
</evidence>
<dbReference type="PROSITE" id="PS51662">
    <property type="entry name" value="BP_PHYTASE"/>
    <property type="match status" value="1"/>
</dbReference>
<dbReference type="InterPro" id="IPR017853">
    <property type="entry name" value="GH"/>
</dbReference>
<sequence>MAIANPPAGQLGMATPFGELLGASTAELEAEMADYASMGVDWVRIDFWWRDIQWAAADGPYNWGNHDKVVAAANKYGIKVIAELQGVPSWAKATGGMANDANIKLYADFAKAAVEHFKGKVQHWEIWNEPNLTMYWGAYPNAADYTKALKAAYTAIKAADPNSFVISGGLSPSPESGGSWYGAVEFVKQMYANGAKGYFDALGFHPYSWPLMPDDPAAWNGWQIMETGIRGAMVAAGDGDKKIWMTEMGAPTTGPNAVSQQKQAEMIKQAVDLAKGYDWAGPLMWYSYKDRGGSTGDTENYFGMLGPNGERKASYNTFKTLALADDGDAVHSEPAAPEASPVGQVTPAPAPSPAPTSNVPFTGTVNKTAETGTVMGSGDVADDPAIWVNPADASKSLIIGTSKASNGGLVVWDMAGREVSRFVANDPYNNVDVSGNLVGVSNRDTKAMDFFRIDASGKLAKVGSVASGLSDVYGFALGEANGKLYAAISSKSGLVRQFEITAGSSVTGKAVRDMHVSGQVEGIEVDGGNGTIYVASETGGLYKFKADPATGNTNTTIATIGQNGLAADAEGVSIYDLGGGNGYVLLSSQGNSSVKVYDRKTDKFLGTFNVSGVQNTDGLDVTSANLGGGFGKGMLVVHDEFNTGQSTSNFKIVAWEGIQRLIGAVTTTAPAPMPVNQTPSEANTATPTPTFSTASYTGTDSAQTIVGNSLDNFIYGRGGNDTIYGGAGNDKVEGNMGNDVLHGGGGYDTFIIGNSDAMAEVILDFTKGQDRIDLGERDANLTVSGSQDFSFIGATAFSRAGQLRAYQDISKGVTIIEGNIDADIAAEMRIECKGVVTFAQTDFLF</sequence>
<dbReference type="PRINTS" id="PR00313">
    <property type="entry name" value="CABNDNGRPT"/>
</dbReference>
<dbReference type="EMBL" id="JAEQMY010000050">
    <property type="protein sequence ID" value="MBL0406753.1"/>
    <property type="molecule type" value="Genomic_DNA"/>
</dbReference>
<accession>A0A937CYC4</accession>
<evidence type="ECO:0000259" key="2">
    <source>
        <dbReference type="PROSITE" id="PS51662"/>
    </source>
</evidence>
<dbReference type="PANTHER" id="PTHR12631:SF10">
    <property type="entry name" value="BETA-XYLOSIDASE-LIKE PROTEIN-RELATED"/>
    <property type="match status" value="1"/>
</dbReference>
<dbReference type="InterPro" id="IPR003431">
    <property type="entry name" value="B-propeller_Phytase"/>
</dbReference>
<name>A0A937CYC4_9HYPH</name>
<keyword evidence="4" id="KW-1185">Reference proteome</keyword>
<dbReference type="Pfam" id="PF11790">
    <property type="entry name" value="Glyco_hydro_cc"/>
    <property type="match status" value="1"/>
</dbReference>
<dbReference type="SUPFAM" id="SSF50956">
    <property type="entry name" value="Thermostable phytase (3-phytase)"/>
    <property type="match status" value="1"/>
</dbReference>
<dbReference type="SUPFAM" id="SSF51445">
    <property type="entry name" value="(Trans)glycosidases"/>
    <property type="match status" value="1"/>
</dbReference>
<feature type="region of interest" description="Disordered" evidence="1">
    <location>
        <begin position="677"/>
        <end position="696"/>
    </location>
</feature>
<dbReference type="Gene3D" id="2.150.10.10">
    <property type="entry name" value="Serralysin-like metalloprotease, C-terminal"/>
    <property type="match status" value="1"/>
</dbReference>
<gene>
    <name evidence="3" type="ORF">JKG68_22650</name>
</gene>
<dbReference type="Pfam" id="PF02333">
    <property type="entry name" value="Phytase"/>
    <property type="match status" value="1"/>
</dbReference>
<evidence type="ECO:0000313" key="3">
    <source>
        <dbReference type="EMBL" id="MBL0406753.1"/>
    </source>
</evidence>
<feature type="region of interest" description="Disordered" evidence="1">
    <location>
        <begin position="329"/>
        <end position="365"/>
    </location>
</feature>
<dbReference type="PANTHER" id="PTHR12631">
    <property type="entry name" value="ALPHA-L-IDURONIDASE"/>
    <property type="match status" value="1"/>
</dbReference>
<dbReference type="Proteomes" id="UP000605848">
    <property type="component" value="Unassembled WGS sequence"/>
</dbReference>